<dbReference type="Pfam" id="PF05135">
    <property type="entry name" value="Phage_connect_1"/>
    <property type="match status" value="1"/>
</dbReference>
<dbReference type="RefSeq" id="WP_342741680.1">
    <property type="nucleotide sequence ID" value="NZ_JBHSHK010000005.1"/>
</dbReference>
<organism evidence="1 2">
    <name type="scientific">Enterococcus hermanniensis</name>
    <dbReference type="NCBI Taxonomy" id="249189"/>
    <lineage>
        <taxon>Bacteria</taxon>
        <taxon>Bacillati</taxon>
        <taxon>Bacillota</taxon>
        <taxon>Bacilli</taxon>
        <taxon>Lactobacillales</taxon>
        <taxon>Enterococcaceae</taxon>
        <taxon>Enterococcus</taxon>
    </lineage>
</organism>
<dbReference type="EMBL" id="JXKQ01000018">
    <property type="protein sequence ID" value="OJG42433.1"/>
    <property type="molecule type" value="Genomic_DNA"/>
</dbReference>
<evidence type="ECO:0008006" key="3">
    <source>
        <dbReference type="Google" id="ProtNLM"/>
    </source>
</evidence>
<dbReference type="Proteomes" id="UP000182077">
    <property type="component" value="Unassembled WGS sequence"/>
</dbReference>
<evidence type="ECO:0000313" key="2">
    <source>
        <dbReference type="Proteomes" id="UP000182077"/>
    </source>
</evidence>
<sequence length="92" mass="10854">MFLLDEKLLEDFKSRMRIFHAADDDNLKNILESSKVAVKRWCGTDNVSNPEIRELVIERSRYVYNDSLEFFNENFQSELMAVSLSHYDEGDD</sequence>
<gene>
    <name evidence="1" type="ORF">RV04_GL000787</name>
</gene>
<reference evidence="1 2" key="1">
    <citation type="submission" date="2014-12" db="EMBL/GenBank/DDBJ databases">
        <title>Draft genome sequences of 29 type strains of Enterococci.</title>
        <authorList>
            <person name="Zhong Z."/>
            <person name="Sun Z."/>
            <person name="Liu W."/>
            <person name="Zhang W."/>
            <person name="Zhang H."/>
        </authorList>
    </citation>
    <scope>NUCLEOTIDE SEQUENCE [LARGE SCALE GENOMIC DNA]</scope>
    <source>
        <strain evidence="1 2">DSM 17122</strain>
    </source>
</reference>
<dbReference type="CDD" id="cd08054">
    <property type="entry name" value="gp6"/>
    <property type="match status" value="1"/>
</dbReference>
<protein>
    <recommendedName>
        <fullName evidence="3">Phage gp6-like head-tail connector protein</fullName>
    </recommendedName>
</protein>
<comment type="caution">
    <text evidence="1">The sequence shown here is derived from an EMBL/GenBank/DDBJ whole genome shotgun (WGS) entry which is preliminary data.</text>
</comment>
<proteinExistence type="predicted"/>
<accession>A0A1L8TDZ8</accession>
<keyword evidence="2" id="KW-1185">Reference proteome</keyword>
<dbReference type="InterPro" id="IPR021146">
    <property type="entry name" value="Phage_gp6-like_head-tail"/>
</dbReference>
<name>A0A1L8TDZ8_9ENTE</name>
<dbReference type="STRING" id="249189.RV04_GL000787"/>
<evidence type="ECO:0000313" key="1">
    <source>
        <dbReference type="EMBL" id="OJG42433.1"/>
    </source>
</evidence>
<dbReference type="AlphaFoldDB" id="A0A1L8TDZ8"/>